<name>A0A5S9N263_9GAMM</name>
<dbReference type="NCBIfam" id="NF008769">
    <property type="entry name" value="PRK11798.2-5"/>
    <property type="match status" value="1"/>
</dbReference>
<dbReference type="GO" id="GO:0005829">
    <property type="term" value="C:cytosol"/>
    <property type="evidence" value="ECO:0007669"/>
    <property type="project" value="TreeGrafter"/>
</dbReference>
<dbReference type="PANTHER" id="PTHR37486:SF1">
    <property type="entry name" value="STRINGENT STARVATION PROTEIN B"/>
    <property type="match status" value="1"/>
</dbReference>
<dbReference type="Pfam" id="PF04386">
    <property type="entry name" value="SspB"/>
    <property type="match status" value="1"/>
</dbReference>
<dbReference type="GO" id="GO:0045732">
    <property type="term" value="P:positive regulation of protein catabolic process"/>
    <property type="evidence" value="ECO:0007669"/>
    <property type="project" value="TreeGrafter"/>
</dbReference>
<protein>
    <submittedName>
        <fullName evidence="2">Stringent starvation protein B</fullName>
    </submittedName>
</protein>
<dbReference type="SUPFAM" id="SSF101738">
    <property type="entry name" value="SspB-like"/>
    <property type="match status" value="1"/>
</dbReference>
<reference evidence="2 3" key="1">
    <citation type="submission" date="2019-11" db="EMBL/GenBank/DDBJ databases">
        <authorList>
            <person name="Holert J."/>
        </authorList>
    </citation>
    <scope>NUCLEOTIDE SEQUENCE [LARGE SCALE GENOMIC DNA]</scope>
    <source>
        <strain evidence="2">SB11_3</strain>
    </source>
</reference>
<proteinExistence type="predicted"/>
<keyword evidence="3" id="KW-1185">Reference proteome</keyword>
<dbReference type="PIRSF" id="PIRSF005276">
    <property type="entry name" value="SspB"/>
    <property type="match status" value="1"/>
</dbReference>
<dbReference type="GO" id="GO:0005840">
    <property type="term" value="C:ribosome"/>
    <property type="evidence" value="ECO:0007669"/>
    <property type="project" value="TreeGrafter"/>
</dbReference>
<evidence type="ECO:0000313" key="2">
    <source>
        <dbReference type="EMBL" id="CAA0083745.1"/>
    </source>
</evidence>
<evidence type="ECO:0000313" key="3">
    <source>
        <dbReference type="Proteomes" id="UP000441399"/>
    </source>
</evidence>
<organism evidence="2 3">
    <name type="scientific">BD1-7 clade bacterium</name>
    <dbReference type="NCBI Taxonomy" id="2029982"/>
    <lineage>
        <taxon>Bacteria</taxon>
        <taxon>Pseudomonadati</taxon>
        <taxon>Pseudomonadota</taxon>
        <taxon>Gammaproteobacteria</taxon>
        <taxon>Cellvibrionales</taxon>
        <taxon>Spongiibacteraceae</taxon>
        <taxon>BD1-7 clade</taxon>
    </lineage>
</organism>
<dbReference type="InterPro" id="IPR007481">
    <property type="entry name" value="SspB"/>
</dbReference>
<dbReference type="EMBL" id="CACSIO010000001">
    <property type="protein sequence ID" value="CAA0083745.1"/>
    <property type="molecule type" value="Genomic_DNA"/>
</dbReference>
<feature type="region of interest" description="Disordered" evidence="1">
    <location>
        <begin position="98"/>
        <end position="166"/>
    </location>
</feature>
<evidence type="ECO:0000256" key="1">
    <source>
        <dbReference type="SAM" id="MobiDB-lite"/>
    </source>
</evidence>
<accession>A0A5S9N263</accession>
<dbReference type="PANTHER" id="PTHR37486">
    <property type="entry name" value="STRINGENT STARVATION PROTEIN B"/>
    <property type="match status" value="1"/>
</dbReference>
<dbReference type="AlphaFoldDB" id="A0A5S9N263"/>
<dbReference type="Proteomes" id="UP000441399">
    <property type="component" value="Unassembled WGS sequence"/>
</dbReference>
<gene>
    <name evidence="2" type="primary">sspB</name>
    <name evidence="2" type="ORF">OPDIPICF_00572</name>
</gene>
<dbReference type="InterPro" id="IPR036760">
    <property type="entry name" value="SspB-like_sf"/>
</dbReference>
<dbReference type="Gene3D" id="2.30.30.220">
    <property type="entry name" value="SspB-like"/>
    <property type="match status" value="1"/>
</dbReference>
<sequence>MMTPTRPYFLRAVYEWILDNECTPFLAVNADAPGVEVPREYVEDGQITLNLAPSAIVDLQMTNDGIEFSARFSGVAQLVSVPMAAVMGIFARENGQGMAFPDEPGFDVDVTEEDADQGNAPEPLRSIDGIQESDAKVSDETAGIDPSDDDPEPPRPSGRPQLKVVK</sequence>
<feature type="compositionally biased region" description="Acidic residues" evidence="1">
    <location>
        <begin position="104"/>
        <end position="116"/>
    </location>
</feature>